<dbReference type="PANTHER" id="PTHR33317">
    <property type="entry name" value="POLYNUCLEOTIDYL TRANSFERASE, RIBONUCLEASE H-LIKE SUPERFAMILY PROTEIN"/>
    <property type="match status" value="1"/>
</dbReference>
<proteinExistence type="inferred from homology"/>
<dbReference type="Gene3D" id="3.30.420.140">
    <property type="entry name" value="YqgF/RNase H-like domain"/>
    <property type="match status" value="1"/>
</dbReference>
<dbReference type="EMBL" id="CAFAAL010000289">
    <property type="protein sequence ID" value="CAB4823446.1"/>
    <property type="molecule type" value="Genomic_DNA"/>
</dbReference>
<dbReference type="EMBL" id="CAFBLJ010000007">
    <property type="protein sequence ID" value="CAB4857426.1"/>
    <property type="molecule type" value="Genomic_DNA"/>
</dbReference>
<evidence type="ECO:0000313" key="9">
    <source>
        <dbReference type="EMBL" id="CAB4857426.1"/>
    </source>
</evidence>
<dbReference type="GO" id="GO:0000967">
    <property type="term" value="P:rRNA 5'-end processing"/>
    <property type="evidence" value="ECO:0007669"/>
    <property type="project" value="TreeGrafter"/>
</dbReference>
<evidence type="ECO:0000313" key="10">
    <source>
        <dbReference type="EMBL" id="CAB4887362.1"/>
    </source>
</evidence>
<protein>
    <submittedName>
        <fullName evidence="11">Unannotated protein</fullName>
    </submittedName>
</protein>
<evidence type="ECO:0000256" key="4">
    <source>
        <dbReference type="ARBA" id="ARBA00022801"/>
    </source>
</evidence>
<keyword evidence="2" id="KW-0690">Ribosome biogenesis</keyword>
<dbReference type="InterPro" id="IPR037027">
    <property type="entry name" value="YqgF/RNaseH-like_dom_sf"/>
</dbReference>
<dbReference type="EMBL" id="CAEZZP010000001">
    <property type="protein sequence ID" value="CAB4760116.1"/>
    <property type="molecule type" value="Genomic_DNA"/>
</dbReference>
<dbReference type="HAMAP" id="MF_00651">
    <property type="entry name" value="Nuclease_YqgF"/>
    <property type="match status" value="1"/>
</dbReference>
<evidence type="ECO:0000313" key="11">
    <source>
        <dbReference type="EMBL" id="CAB5020016.1"/>
    </source>
</evidence>
<evidence type="ECO:0000313" key="8">
    <source>
        <dbReference type="EMBL" id="CAB4823446.1"/>
    </source>
</evidence>
<dbReference type="SUPFAM" id="SSF53098">
    <property type="entry name" value="Ribonuclease H-like"/>
    <property type="match status" value="1"/>
</dbReference>
<dbReference type="NCBIfam" id="TIGR00250">
    <property type="entry name" value="RNAse_H_YqgF"/>
    <property type="match status" value="1"/>
</dbReference>
<dbReference type="EMBL" id="CAEZYH010000001">
    <property type="protein sequence ID" value="CAB4704651.1"/>
    <property type="molecule type" value="Genomic_DNA"/>
</dbReference>
<keyword evidence="4" id="KW-0378">Hydrolase</keyword>
<evidence type="ECO:0000259" key="5">
    <source>
        <dbReference type="SMART" id="SM00732"/>
    </source>
</evidence>
<dbReference type="InterPro" id="IPR012337">
    <property type="entry name" value="RNaseH-like_sf"/>
</dbReference>
<dbReference type="InterPro" id="IPR005227">
    <property type="entry name" value="YqgF"/>
</dbReference>
<evidence type="ECO:0000256" key="1">
    <source>
        <dbReference type="ARBA" id="ARBA00022490"/>
    </source>
</evidence>
<accession>A0A6J7QT40</accession>
<keyword evidence="3" id="KW-0540">Nuclease</keyword>
<evidence type="ECO:0000313" key="6">
    <source>
        <dbReference type="EMBL" id="CAB4704651.1"/>
    </source>
</evidence>
<dbReference type="InterPro" id="IPR006641">
    <property type="entry name" value="YqgF/RNaseH-like_dom"/>
</dbReference>
<sequence length="139" mass="15215">MRAIGLDLGTKRIGVAVSDFSGTIASPHSVIYRSKSVRLDHQKILDLVIEEEAEIVVVGLPLLMSGEHGTAAKAATTEARRLSTVLSVPVEMFDERMTTVAADRVLKEAELSATARRQFVDKVAAAIMLQAWLERRRNS</sequence>
<feature type="domain" description="YqgF/RNase H-like" evidence="5">
    <location>
        <begin position="1"/>
        <end position="102"/>
    </location>
</feature>
<evidence type="ECO:0000313" key="7">
    <source>
        <dbReference type="EMBL" id="CAB4760116.1"/>
    </source>
</evidence>
<dbReference type="AlphaFoldDB" id="A0A6J7QT40"/>
<keyword evidence="1" id="KW-0963">Cytoplasm</keyword>
<dbReference type="SMART" id="SM00732">
    <property type="entry name" value="YqgFc"/>
    <property type="match status" value="1"/>
</dbReference>
<organism evidence="11">
    <name type="scientific">freshwater metagenome</name>
    <dbReference type="NCBI Taxonomy" id="449393"/>
    <lineage>
        <taxon>unclassified sequences</taxon>
        <taxon>metagenomes</taxon>
        <taxon>ecological metagenomes</taxon>
    </lineage>
</organism>
<dbReference type="EMBL" id="CAFBPS010000006">
    <property type="protein sequence ID" value="CAB5020016.1"/>
    <property type="molecule type" value="Genomic_DNA"/>
</dbReference>
<dbReference type="GO" id="GO:0005829">
    <property type="term" value="C:cytosol"/>
    <property type="evidence" value="ECO:0007669"/>
    <property type="project" value="TreeGrafter"/>
</dbReference>
<dbReference type="Pfam" id="PF03652">
    <property type="entry name" value="RuvX"/>
    <property type="match status" value="1"/>
</dbReference>
<reference evidence="11" key="1">
    <citation type="submission" date="2020-05" db="EMBL/GenBank/DDBJ databases">
        <authorList>
            <person name="Chiriac C."/>
            <person name="Salcher M."/>
            <person name="Ghai R."/>
            <person name="Kavagutti S V."/>
        </authorList>
    </citation>
    <scope>NUCLEOTIDE SEQUENCE</scope>
</reference>
<dbReference type="CDD" id="cd16964">
    <property type="entry name" value="YqgF"/>
    <property type="match status" value="1"/>
</dbReference>
<evidence type="ECO:0000256" key="3">
    <source>
        <dbReference type="ARBA" id="ARBA00022722"/>
    </source>
</evidence>
<name>A0A6J7QT40_9ZZZZ</name>
<evidence type="ECO:0000256" key="2">
    <source>
        <dbReference type="ARBA" id="ARBA00022517"/>
    </source>
</evidence>
<dbReference type="PANTHER" id="PTHR33317:SF4">
    <property type="entry name" value="POLYNUCLEOTIDYL TRANSFERASE, RIBONUCLEASE H-LIKE SUPERFAMILY PROTEIN"/>
    <property type="match status" value="1"/>
</dbReference>
<gene>
    <name evidence="6" type="ORF">UFOPK2658_00021</name>
    <name evidence="7" type="ORF">UFOPK2880_00052</name>
    <name evidence="8" type="ORF">UFOPK3004_01967</name>
    <name evidence="9" type="ORF">UFOPK3304_00255</name>
    <name evidence="10" type="ORF">UFOPK3494_00027</name>
    <name evidence="11" type="ORF">UFOPK4134_00217</name>
</gene>
<dbReference type="GO" id="GO:0016787">
    <property type="term" value="F:hydrolase activity"/>
    <property type="evidence" value="ECO:0007669"/>
    <property type="project" value="UniProtKB-KW"/>
</dbReference>
<dbReference type="GO" id="GO:0004518">
    <property type="term" value="F:nuclease activity"/>
    <property type="evidence" value="ECO:0007669"/>
    <property type="project" value="UniProtKB-KW"/>
</dbReference>
<dbReference type="EMBL" id="CAFBMF010000001">
    <property type="protein sequence ID" value="CAB4887362.1"/>
    <property type="molecule type" value="Genomic_DNA"/>
</dbReference>